<keyword evidence="2" id="KW-1185">Reference proteome</keyword>
<reference evidence="1 2" key="1">
    <citation type="submission" date="2013-11" db="EMBL/GenBank/DDBJ databases">
        <title>Opisthorchis viverrini - life in the bile duct.</title>
        <authorList>
            <person name="Young N.D."/>
            <person name="Nagarajan N."/>
            <person name="Lin S.J."/>
            <person name="Korhonen P.K."/>
            <person name="Jex A.R."/>
            <person name="Hall R.S."/>
            <person name="Safavi-Hemami H."/>
            <person name="Kaewkong W."/>
            <person name="Bertrand D."/>
            <person name="Gao S."/>
            <person name="Seet Q."/>
            <person name="Wongkham S."/>
            <person name="Teh B.T."/>
            <person name="Wongkham C."/>
            <person name="Intapan P.M."/>
            <person name="Maleewong W."/>
            <person name="Yang X."/>
            <person name="Hu M."/>
            <person name="Wang Z."/>
            <person name="Hofmann A."/>
            <person name="Sternberg P.W."/>
            <person name="Tan P."/>
            <person name="Wang J."/>
            <person name="Gasser R.B."/>
        </authorList>
    </citation>
    <scope>NUCLEOTIDE SEQUENCE [LARGE SCALE GENOMIC DNA]</scope>
</reference>
<dbReference type="EMBL" id="KL596649">
    <property type="protein sequence ID" value="KER31202.1"/>
    <property type="molecule type" value="Genomic_DNA"/>
</dbReference>
<protein>
    <submittedName>
        <fullName evidence="1">Uncharacterized protein</fullName>
    </submittedName>
</protein>
<name>A0A074ZZ04_OPIVI</name>
<dbReference type="RefSeq" id="XP_009165050.1">
    <property type="nucleotide sequence ID" value="XM_009166786.1"/>
</dbReference>
<dbReference type="AlphaFoldDB" id="A0A074ZZ04"/>
<organism evidence="1 2">
    <name type="scientific">Opisthorchis viverrini</name>
    <name type="common">Southeast Asian liver fluke</name>
    <dbReference type="NCBI Taxonomy" id="6198"/>
    <lineage>
        <taxon>Eukaryota</taxon>
        <taxon>Metazoa</taxon>
        <taxon>Spiralia</taxon>
        <taxon>Lophotrochozoa</taxon>
        <taxon>Platyhelminthes</taxon>
        <taxon>Trematoda</taxon>
        <taxon>Digenea</taxon>
        <taxon>Opisthorchiida</taxon>
        <taxon>Opisthorchiata</taxon>
        <taxon>Opisthorchiidae</taxon>
        <taxon>Opisthorchis</taxon>
    </lineage>
</organism>
<dbReference type="CTD" id="20316711"/>
<sequence length="139" mass="15821">MCYAYQIIVFRRGYLFCAHFSVRRAEGWSFFSVNDTTKLWVLLMHPAFQDVVRTQNFGVDIPMEITIAYCKLDVIVLQSAAGKVLVALVLFDFKDGVHVTLSTLNRRRRTICQTTDVSNAYAVSFCSGCLTECWTCLLV</sequence>
<dbReference type="Proteomes" id="UP000054324">
    <property type="component" value="Unassembled WGS sequence"/>
</dbReference>
<proteinExistence type="predicted"/>
<gene>
    <name evidence="1" type="ORF">T265_02523</name>
</gene>
<dbReference type="GeneID" id="20316711"/>
<evidence type="ECO:0000313" key="2">
    <source>
        <dbReference type="Proteomes" id="UP000054324"/>
    </source>
</evidence>
<accession>A0A074ZZ04</accession>
<dbReference type="KEGG" id="ovi:T265_02523"/>
<evidence type="ECO:0000313" key="1">
    <source>
        <dbReference type="EMBL" id="KER31202.1"/>
    </source>
</evidence>